<reference evidence="1" key="1">
    <citation type="submission" date="2009-10" db="EMBL/GenBank/DDBJ databases">
        <authorList>
            <person name="Weinstock G."/>
            <person name="Sodergren E."/>
            <person name="Clifton S."/>
            <person name="Fulton L."/>
            <person name="Fulton B."/>
            <person name="Courtney L."/>
            <person name="Fronick C."/>
            <person name="Harrison M."/>
            <person name="Strong C."/>
            <person name="Farmer C."/>
            <person name="Delahaunty K."/>
            <person name="Markovic C."/>
            <person name="Hall O."/>
            <person name="Minx P."/>
            <person name="Tomlinson C."/>
            <person name="Mitreva M."/>
            <person name="Nelson J."/>
            <person name="Hou S."/>
            <person name="Wollam A."/>
            <person name="Pepin K.H."/>
            <person name="Johnson M."/>
            <person name="Bhonagiri V."/>
            <person name="Nash W.E."/>
            <person name="Warren W."/>
            <person name="Chinwalla A."/>
            <person name="Mardis E.R."/>
            <person name="Wilson R.K."/>
        </authorList>
    </citation>
    <scope>NUCLEOTIDE SEQUENCE [LARGE SCALE GENOMIC DNA]</scope>
    <source>
        <strain evidence="1">ATCC 700122</strain>
    </source>
</reference>
<dbReference type="GeneID" id="85007911"/>
<dbReference type="OrthoDB" id="9814936at2"/>
<proteinExistence type="predicted"/>
<protein>
    <submittedName>
        <fullName evidence="1">Uncharacterized protein</fullName>
    </submittedName>
</protein>
<dbReference type="HOGENOM" id="CLU_118499_0_0_11"/>
<name>D0WJQ6_SLAES</name>
<dbReference type="RefSeq" id="WP_006363378.1">
    <property type="nucleotide sequence ID" value="NZ_GG700631.1"/>
</dbReference>
<comment type="caution">
    <text evidence="1">The sequence shown here is derived from an EMBL/GenBank/DDBJ whole genome shotgun (WGS) entry which is preliminary data.</text>
</comment>
<dbReference type="AlphaFoldDB" id="D0WJQ6"/>
<evidence type="ECO:0000313" key="1">
    <source>
        <dbReference type="EMBL" id="EEZ60604.1"/>
    </source>
</evidence>
<gene>
    <name evidence="1" type="ORF">HMPREF0762_02083</name>
</gene>
<dbReference type="Proteomes" id="UP000006001">
    <property type="component" value="Unassembled WGS sequence"/>
</dbReference>
<organism evidence="1 2">
    <name type="scientific">Slackia exigua (strain ATCC 700122 / DSM 15923 / CIP 105133 / JCM 11022 / KCTC 5966 / S-7)</name>
    <dbReference type="NCBI Taxonomy" id="649764"/>
    <lineage>
        <taxon>Bacteria</taxon>
        <taxon>Bacillati</taxon>
        <taxon>Actinomycetota</taxon>
        <taxon>Coriobacteriia</taxon>
        <taxon>Eggerthellales</taxon>
        <taxon>Eggerthellaceae</taxon>
        <taxon>Slackia</taxon>
    </lineage>
</organism>
<dbReference type="EMBL" id="ACUX02000019">
    <property type="protein sequence ID" value="EEZ60604.1"/>
    <property type="molecule type" value="Genomic_DNA"/>
</dbReference>
<evidence type="ECO:0000313" key="2">
    <source>
        <dbReference type="Proteomes" id="UP000006001"/>
    </source>
</evidence>
<accession>D0WJQ6</accession>
<dbReference type="eggNOG" id="ENOG5032S7N">
    <property type="taxonomic scope" value="Bacteria"/>
</dbReference>
<keyword evidence="2" id="KW-1185">Reference proteome</keyword>
<sequence length="197" mass="21597">MKSTEYSVTRSRSTFKPRVAPDDLPFYEASDDSIAIGVSGALPSAYSGDARTPVVEPAYVGFFDSAEEARDTSCEFLSLADLPEGVKLDYAFVGSFNNNALKIIWDIDDAAYSIDWVALKSFTGMQLKYVLPKKRSPLVFAFAEEDAFAYCDKDPCIECKFRCKVGMIAYLSIGNLGIVRMPLDRMATPMPASSSGI</sequence>
<dbReference type="STRING" id="649764.HMPREF0762_02083"/>